<reference evidence="2 3" key="1">
    <citation type="submission" date="2014-08" db="EMBL/GenBank/DDBJ databases">
        <title>Complete genome sequence of Corynebacterium ureicelerivorans DSM 45051, a lipophilic and urea-splitting isolate from a blood culture of a septicaemia patient.</title>
        <authorList>
            <person name="Tippelt A."/>
            <person name="Albersmeier A."/>
            <person name="Brinkrolf K."/>
            <person name="Ruckert C."/>
            <person name="Tauch A."/>
        </authorList>
    </citation>
    <scope>NUCLEOTIDE SEQUENCE [LARGE SCALE GENOMIC DNA]</scope>
    <source>
        <strain evidence="2 3">IMMIB RIV-2301</strain>
    </source>
</reference>
<sequence length="177" mass="18765">MLTRVEYPDFSDRNTRSGTLGIVAAGAIILAAPFAAQAAAKTDEPATTEVTAGGITLHDANGDALQCTQTSADDGLGDGTGTWSWDCADTYIQIRADYTMTDEAERADSVARMYWQATGGEQIRPDEIEHPAPGVYVAHLNDVSVAAAERGDLTAYVAASHTAGREIVDRFVAKEAR</sequence>
<accession>A0A077HJZ4</accession>
<organism evidence="2 3">
    <name type="scientific">Corynebacterium ureicelerivorans</name>
    <dbReference type="NCBI Taxonomy" id="401472"/>
    <lineage>
        <taxon>Bacteria</taxon>
        <taxon>Bacillati</taxon>
        <taxon>Actinomycetota</taxon>
        <taxon>Actinomycetes</taxon>
        <taxon>Mycobacteriales</taxon>
        <taxon>Corynebacteriaceae</taxon>
        <taxon>Corynebacterium</taxon>
    </lineage>
</organism>
<feature type="signal peptide" evidence="1">
    <location>
        <begin position="1"/>
        <end position="38"/>
    </location>
</feature>
<protein>
    <recommendedName>
        <fullName evidence="4">Secreted protein</fullName>
    </recommendedName>
</protein>
<name>A0A077HJZ4_9CORY</name>
<dbReference type="Proteomes" id="UP000028939">
    <property type="component" value="Chromosome"/>
</dbReference>
<proteinExistence type="predicted"/>
<keyword evidence="1" id="KW-0732">Signal</keyword>
<dbReference type="KEGG" id="cuv:CUREI_05265"/>
<gene>
    <name evidence="2" type="ORF">CUREI_05265</name>
</gene>
<evidence type="ECO:0000313" key="3">
    <source>
        <dbReference type="Proteomes" id="UP000028939"/>
    </source>
</evidence>
<evidence type="ECO:0000256" key="1">
    <source>
        <dbReference type="SAM" id="SignalP"/>
    </source>
</evidence>
<evidence type="ECO:0000313" key="2">
    <source>
        <dbReference type="EMBL" id="AIL96781.1"/>
    </source>
</evidence>
<dbReference type="EMBL" id="CP009215">
    <property type="protein sequence ID" value="AIL96781.1"/>
    <property type="molecule type" value="Genomic_DNA"/>
</dbReference>
<keyword evidence="3" id="KW-1185">Reference proteome</keyword>
<evidence type="ECO:0008006" key="4">
    <source>
        <dbReference type="Google" id="ProtNLM"/>
    </source>
</evidence>
<dbReference type="HOGENOM" id="CLU_1515430_0_0_11"/>
<feature type="chain" id="PRO_5001718816" description="Secreted protein" evidence="1">
    <location>
        <begin position="39"/>
        <end position="177"/>
    </location>
</feature>
<dbReference type="AlphaFoldDB" id="A0A077HJZ4"/>